<dbReference type="AlphaFoldDB" id="A0A7R9GDT0"/>
<dbReference type="SUPFAM" id="SSF56112">
    <property type="entry name" value="Protein kinase-like (PK-like)"/>
    <property type="match status" value="1"/>
</dbReference>
<proteinExistence type="predicted"/>
<dbReference type="InterPro" id="IPR015897">
    <property type="entry name" value="CHK_kinase-like"/>
</dbReference>
<gene>
    <name evidence="2" type="ORF">NMOB1V02_LOCUS6570</name>
</gene>
<dbReference type="InterPro" id="IPR011009">
    <property type="entry name" value="Kinase-like_dom_sf"/>
</dbReference>
<reference evidence="2" key="1">
    <citation type="submission" date="2020-11" db="EMBL/GenBank/DDBJ databases">
        <authorList>
            <person name="Tran Van P."/>
        </authorList>
    </citation>
    <scope>NUCLEOTIDE SEQUENCE</scope>
</reference>
<keyword evidence="3" id="KW-1185">Reference proteome</keyword>
<dbReference type="EMBL" id="CAJPEX010001396">
    <property type="protein sequence ID" value="CAG0919028.1"/>
    <property type="molecule type" value="Genomic_DNA"/>
</dbReference>
<evidence type="ECO:0000259" key="1">
    <source>
        <dbReference type="SMART" id="SM00587"/>
    </source>
</evidence>
<dbReference type="Gene3D" id="3.90.1200.10">
    <property type="match status" value="1"/>
</dbReference>
<feature type="domain" description="CHK kinase-like" evidence="1">
    <location>
        <begin position="129"/>
        <end position="331"/>
    </location>
</feature>
<dbReference type="EMBL" id="OA883433">
    <property type="protein sequence ID" value="CAD7278876.1"/>
    <property type="molecule type" value="Genomic_DNA"/>
</dbReference>
<name>A0A7R9GDT0_9CRUS</name>
<sequence>MSFVDKRWIEMVLQEGLKLSEPPKVCSYEVDRALSRGENFGSLALRTPVVYVINNEEVRTDLFIKVKPHGEAHRELTESLNVFVREAQVYNELLPDMIANSNAVGAPEDCYPDFPPCYYARGSGKEAAIVMVDLSRYEYRLANKYEGVAESEARLVLRALAKFHANGVEILRKQKDREGFSCLKSNPYDNDLLREGFRESRNLHRMVNAFQELSDQEENAARLKAYVDEKCVDGFSRFLELSRFQGNPDLACYKLNDCWLNNMMFRDDLNDDGGYEVAAVKLLDLQFTQVGSPYPDLQFFFGTSVNKAVFSKREQLLEEEYYPELFRVLKHLRSSVSAENYPFEEFLADFKKNSEFCLITAIFLLPVLLSERESCFEADDLSVESLEHMAHRTLMTVGTTARVLERFAHIVQSMVNENVI</sequence>
<evidence type="ECO:0000313" key="2">
    <source>
        <dbReference type="EMBL" id="CAD7278876.1"/>
    </source>
</evidence>
<accession>A0A7R9GDT0</accession>
<dbReference type="InterPro" id="IPR004119">
    <property type="entry name" value="EcKL"/>
</dbReference>
<evidence type="ECO:0000313" key="3">
    <source>
        <dbReference type="Proteomes" id="UP000678499"/>
    </source>
</evidence>
<dbReference type="PANTHER" id="PTHR11012">
    <property type="entry name" value="PROTEIN KINASE-LIKE DOMAIN-CONTAINING"/>
    <property type="match status" value="1"/>
</dbReference>
<dbReference type="PANTHER" id="PTHR11012:SF30">
    <property type="entry name" value="PROTEIN KINASE-LIKE DOMAIN-CONTAINING"/>
    <property type="match status" value="1"/>
</dbReference>
<organism evidence="2">
    <name type="scientific">Notodromas monacha</name>
    <dbReference type="NCBI Taxonomy" id="399045"/>
    <lineage>
        <taxon>Eukaryota</taxon>
        <taxon>Metazoa</taxon>
        <taxon>Ecdysozoa</taxon>
        <taxon>Arthropoda</taxon>
        <taxon>Crustacea</taxon>
        <taxon>Oligostraca</taxon>
        <taxon>Ostracoda</taxon>
        <taxon>Podocopa</taxon>
        <taxon>Podocopida</taxon>
        <taxon>Cypridocopina</taxon>
        <taxon>Cypridoidea</taxon>
        <taxon>Cyprididae</taxon>
        <taxon>Notodromas</taxon>
    </lineage>
</organism>
<protein>
    <recommendedName>
        <fullName evidence="1">CHK kinase-like domain-containing protein</fullName>
    </recommendedName>
</protein>
<dbReference type="SMART" id="SM00587">
    <property type="entry name" value="CHK"/>
    <property type="match status" value="1"/>
</dbReference>
<dbReference type="Pfam" id="PF02958">
    <property type="entry name" value="EcKL"/>
    <property type="match status" value="1"/>
</dbReference>
<dbReference type="Proteomes" id="UP000678499">
    <property type="component" value="Unassembled WGS sequence"/>
</dbReference>
<dbReference type="OrthoDB" id="6332129at2759"/>